<feature type="transmembrane region" description="Helical" evidence="3">
    <location>
        <begin position="473"/>
        <end position="490"/>
    </location>
</feature>
<accession>A0AA41W0R4</accession>
<dbReference type="InterPro" id="IPR036412">
    <property type="entry name" value="HAD-like_sf"/>
</dbReference>
<feature type="transmembrane region" description="Helical" evidence="3">
    <location>
        <begin position="444"/>
        <end position="461"/>
    </location>
</feature>
<keyword evidence="2" id="KW-0460">Magnesium</keyword>
<gene>
    <name evidence="5" type="ORF">MKW94_026951</name>
</gene>
<organism evidence="5 6">
    <name type="scientific">Papaver nudicaule</name>
    <name type="common">Iceland poppy</name>
    <dbReference type="NCBI Taxonomy" id="74823"/>
    <lineage>
        <taxon>Eukaryota</taxon>
        <taxon>Viridiplantae</taxon>
        <taxon>Streptophyta</taxon>
        <taxon>Embryophyta</taxon>
        <taxon>Tracheophyta</taxon>
        <taxon>Spermatophyta</taxon>
        <taxon>Magnoliopsida</taxon>
        <taxon>Ranunculales</taxon>
        <taxon>Papaveraceae</taxon>
        <taxon>Papaveroideae</taxon>
        <taxon>Papaver</taxon>
    </lineage>
</organism>
<dbReference type="InterPro" id="IPR023298">
    <property type="entry name" value="ATPase_P-typ_TM_dom_sf"/>
</dbReference>
<proteinExistence type="predicted"/>
<dbReference type="Gene3D" id="3.40.1110.10">
    <property type="entry name" value="Calcium-transporting ATPase, cytoplasmic domain N"/>
    <property type="match status" value="1"/>
</dbReference>
<evidence type="ECO:0000256" key="3">
    <source>
        <dbReference type="SAM" id="Phobius"/>
    </source>
</evidence>
<keyword evidence="3" id="KW-0812">Transmembrane</keyword>
<keyword evidence="1" id="KW-0479">Metal-binding</keyword>
<feature type="transmembrane region" description="Helical" evidence="3">
    <location>
        <begin position="395"/>
        <end position="416"/>
    </location>
</feature>
<dbReference type="PANTHER" id="PTHR24093">
    <property type="entry name" value="CATION TRANSPORTING ATPASE"/>
    <property type="match status" value="1"/>
</dbReference>
<dbReference type="Proteomes" id="UP001177140">
    <property type="component" value="Unassembled WGS sequence"/>
</dbReference>
<reference evidence="5" key="1">
    <citation type="submission" date="2022-03" db="EMBL/GenBank/DDBJ databases">
        <title>A functionally conserved STORR gene fusion in Papaver species that diverged 16.8 million years ago.</title>
        <authorList>
            <person name="Catania T."/>
        </authorList>
    </citation>
    <scope>NUCLEOTIDE SEQUENCE</scope>
    <source>
        <strain evidence="5">S-191538</strain>
    </source>
</reference>
<evidence type="ECO:0000313" key="5">
    <source>
        <dbReference type="EMBL" id="MCL7050951.1"/>
    </source>
</evidence>
<keyword evidence="6" id="KW-1185">Reference proteome</keyword>
<dbReference type="PANTHER" id="PTHR24093:SF470">
    <property type="entry name" value="CALCIUM-TRANSPORTING ATPASE 12, PLASMA MEMBRANE-TYPE-LIKE"/>
    <property type="match status" value="1"/>
</dbReference>
<dbReference type="Pfam" id="PF13246">
    <property type="entry name" value="Cation_ATPase"/>
    <property type="match status" value="1"/>
</dbReference>
<dbReference type="GO" id="GO:0005388">
    <property type="term" value="F:P-type calcium transporter activity"/>
    <property type="evidence" value="ECO:0007669"/>
    <property type="project" value="TreeGrafter"/>
</dbReference>
<feature type="transmembrane region" description="Helical" evidence="3">
    <location>
        <begin position="511"/>
        <end position="529"/>
    </location>
</feature>
<dbReference type="GO" id="GO:0005886">
    <property type="term" value="C:plasma membrane"/>
    <property type="evidence" value="ECO:0007669"/>
    <property type="project" value="TreeGrafter"/>
</dbReference>
<dbReference type="SUPFAM" id="SSF81665">
    <property type="entry name" value="Calcium ATPase, transmembrane domain M"/>
    <property type="match status" value="1"/>
</dbReference>
<dbReference type="GO" id="GO:0046872">
    <property type="term" value="F:metal ion binding"/>
    <property type="evidence" value="ECO:0007669"/>
    <property type="project" value="UniProtKB-KW"/>
</dbReference>
<dbReference type="InterPro" id="IPR006068">
    <property type="entry name" value="ATPase_P-typ_cation-transptr_C"/>
</dbReference>
<dbReference type="GO" id="GO:0000166">
    <property type="term" value="F:nucleotide binding"/>
    <property type="evidence" value="ECO:0007669"/>
    <property type="project" value="InterPro"/>
</dbReference>
<evidence type="ECO:0000313" key="6">
    <source>
        <dbReference type="Proteomes" id="UP001177140"/>
    </source>
</evidence>
<comment type="caution">
    <text evidence="5">The sequence shown here is derived from an EMBL/GenBank/DDBJ whole genome shotgun (WGS) entry which is preliminary data.</text>
</comment>
<sequence>MTSLVINKATLNQMKVEIFCVGDEIISENSAYVISPEIAEMICDGVGALVLESDASSSPMEDPLLIPWAESNFGIDMELLKQSRSVVIRLPFGSDGRKSGSLLRKNADDGKTLHLHWGGSAETILEMCSEYYNTDGIKNVMDEGRRNGFHQFITDMDNQGLRSMAFAYSTIIEDAADDGAYEKVMIPELRENNLILLFILGLKYPCCPEERRNAVDALRNTGVSIKLVSAESLEVVKPIAVEYGIFRPDHPGSDAIVLEGEEFRNFTESERMEKVERISVMGSASPSDKLLLVQSLRKKGQVVAVMGTRTAELPSLREADVGIFMGTNSSEMAKESCDIFIQNGNFASIVDVLIIGKSNYQNIRKYLQLELTTNVSGILITFVTTISLGDTPITPFQLFLVNLTVGTLGALALLITEPPTQDVLEMRPVNQTQHIVSMSMRRNIFVQVCYQGVVLLVFQFIEAQDFLGLMDSKVKKAMIFNGFVLCLVFNQFNTREPGKKNVFKRIIGSRWFLVSVGAPIILELLLMEFAERVTGFPRLNILQWLACFLFAIMSWPIDYAAKYIWSCLANRPIVLPSCLSSIGFSGLGKMQWLARILFAIVLWPIDYAVKCISSFFADNSIGISSYLSSSGPFKSPSQLPTPTMNV</sequence>
<evidence type="ECO:0000259" key="4">
    <source>
        <dbReference type="Pfam" id="PF00689"/>
    </source>
</evidence>
<dbReference type="SUPFAM" id="SSF56784">
    <property type="entry name" value="HAD-like"/>
    <property type="match status" value="1"/>
</dbReference>
<dbReference type="InterPro" id="IPR023299">
    <property type="entry name" value="ATPase_P-typ_cyto_dom_N"/>
</dbReference>
<protein>
    <recommendedName>
        <fullName evidence="4">Cation-transporting P-type ATPase C-terminal domain-containing protein</fullName>
    </recommendedName>
</protein>
<dbReference type="SUPFAM" id="SSF81660">
    <property type="entry name" value="Metal cation-transporting ATPase, ATP-binding domain N"/>
    <property type="match status" value="1"/>
</dbReference>
<dbReference type="Gene3D" id="1.20.1110.10">
    <property type="entry name" value="Calcium-transporting ATPase, transmembrane domain"/>
    <property type="match status" value="1"/>
</dbReference>
<dbReference type="Pfam" id="PF00689">
    <property type="entry name" value="Cation_ATPase_C"/>
    <property type="match status" value="1"/>
</dbReference>
<name>A0AA41W0R4_PAPNU</name>
<keyword evidence="3" id="KW-1133">Transmembrane helix</keyword>
<keyword evidence="3" id="KW-0472">Membrane</keyword>
<evidence type="ECO:0000256" key="2">
    <source>
        <dbReference type="ARBA" id="ARBA00022842"/>
    </source>
</evidence>
<feature type="transmembrane region" description="Helical" evidence="3">
    <location>
        <begin position="541"/>
        <end position="561"/>
    </location>
</feature>
<dbReference type="AlphaFoldDB" id="A0AA41W0R4"/>
<evidence type="ECO:0000256" key="1">
    <source>
        <dbReference type="ARBA" id="ARBA00022723"/>
    </source>
</evidence>
<feature type="domain" description="Cation-transporting P-type ATPase C-terminal" evidence="4">
    <location>
        <begin position="391"/>
        <end position="564"/>
    </location>
</feature>
<feature type="transmembrane region" description="Helical" evidence="3">
    <location>
        <begin position="371"/>
        <end position="389"/>
    </location>
</feature>
<dbReference type="EMBL" id="JAJJMA010333598">
    <property type="protein sequence ID" value="MCL7050951.1"/>
    <property type="molecule type" value="Genomic_DNA"/>
</dbReference>